<evidence type="ECO:0000256" key="2">
    <source>
        <dbReference type="SAM" id="SignalP"/>
    </source>
</evidence>
<evidence type="ECO:0000313" key="3">
    <source>
        <dbReference type="EnsemblMetazoa" id="G7725.1:cds"/>
    </source>
</evidence>
<evidence type="ECO:0000256" key="1">
    <source>
        <dbReference type="SAM" id="Phobius"/>
    </source>
</evidence>
<keyword evidence="1" id="KW-1133">Transmembrane helix</keyword>
<keyword evidence="1" id="KW-0812">Transmembrane</keyword>
<dbReference type="InterPro" id="IPR027417">
    <property type="entry name" value="P-loop_NTPase"/>
</dbReference>
<dbReference type="GO" id="GO:0002098">
    <property type="term" value="P:tRNA wobble uridine modification"/>
    <property type="evidence" value="ECO:0007669"/>
    <property type="project" value="TreeGrafter"/>
</dbReference>
<protein>
    <recommendedName>
        <fullName evidence="5">Interferon-induced protein 44-like</fullName>
    </recommendedName>
</protein>
<dbReference type="Gene3D" id="3.40.50.300">
    <property type="entry name" value="P-loop containing nucleotide triphosphate hydrolases"/>
    <property type="match status" value="2"/>
</dbReference>
<evidence type="ECO:0000313" key="4">
    <source>
        <dbReference type="Proteomes" id="UP000005408"/>
    </source>
</evidence>
<sequence length="690" mass="78113">MKKALYIFLFLTWLPGNYNSVLFCHNKSYTVASLRSDCWSCQCNGCFWNEETCGPFMLTEKHWYACGKPGSSYRTCSNDFVCVGNCIRIYTTQFTTQFTEKNMQHKMKDEKSNRHHTKDGAWRSLKENLKALYKPRNILILGSYGAGKSSFINTVITALTGEYRLYADIGCGSRHNTTRLHRIPNEDYWNQNSENEQGLNLPTFIDIIGLDPQLSDEDNVDSLNSKLMNLIINGKLQENCDLLDLGKELKLGGEIEELENSDLSVDVIVFVISADNSVSQMTLAKDIYLEANTKTKRIPVFAVITKIDKCEMSMAMVKDKICSTLCISSDHILSCTNYQYNHIPDIQEDIVILEFLNKLCDPEKGENKKEYSAREKTWEEFKRNVRALQKPRNILLVGSFGAGKSSFINTAITALTGEYKFYADVGSGSKHNTTRIHRISCEDYWNPTDETEKELNLPTFIDVIGFDDKLSTNQEEGLANNKLLNLIINGKLPENCDLLDLGKKVMRGEEVPEMQEEEGLDVDIILVVISAENVPVPQSFVDQIYKEANMKKKQIPVFIVATKVDECKLSEEGVEKKTEQIIQSFGTTPYKVLTCKNYLSGDTVPDIDKDISIITFLKKLCDPLNKAVNLVKVECKKTDRNGPHAPPSTFGEYLTSFRDKSVQFLHLHLILIASMISLVLAVILGAYFHQ</sequence>
<dbReference type="Proteomes" id="UP000005408">
    <property type="component" value="Unassembled WGS sequence"/>
</dbReference>
<dbReference type="Gene3D" id="1.10.530.10">
    <property type="match status" value="1"/>
</dbReference>
<reference evidence="3" key="1">
    <citation type="submission" date="2022-08" db="UniProtKB">
        <authorList>
            <consortium name="EnsemblMetazoa"/>
        </authorList>
    </citation>
    <scope>IDENTIFICATION</scope>
    <source>
        <strain evidence="3">05x7-T-G4-1.051#20</strain>
    </source>
</reference>
<feature type="transmembrane region" description="Helical" evidence="1">
    <location>
        <begin position="665"/>
        <end position="688"/>
    </location>
</feature>
<keyword evidence="1" id="KW-0472">Membrane</keyword>
<accession>A0A8W8NL34</accession>
<feature type="chain" id="PRO_5036448859" description="Interferon-induced protein 44-like" evidence="2">
    <location>
        <begin position="21"/>
        <end position="690"/>
    </location>
</feature>
<dbReference type="EnsemblMetazoa" id="G7725.1">
    <property type="protein sequence ID" value="G7725.1:cds"/>
    <property type="gene ID" value="G7725"/>
</dbReference>
<dbReference type="GO" id="GO:0005737">
    <property type="term" value="C:cytoplasm"/>
    <property type="evidence" value="ECO:0007669"/>
    <property type="project" value="TreeGrafter"/>
</dbReference>
<dbReference type="GO" id="GO:0030488">
    <property type="term" value="P:tRNA methylation"/>
    <property type="evidence" value="ECO:0007669"/>
    <property type="project" value="TreeGrafter"/>
</dbReference>
<dbReference type="SUPFAM" id="SSF52540">
    <property type="entry name" value="P-loop containing nucleoside triphosphate hydrolases"/>
    <property type="match status" value="3"/>
</dbReference>
<feature type="signal peptide" evidence="2">
    <location>
        <begin position="1"/>
        <end position="20"/>
    </location>
</feature>
<dbReference type="PANTHER" id="PTHR42714">
    <property type="entry name" value="TRNA MODIFICATION GTPASE GTPBP3"/>
    <property type="match status" value="1"/>
</dbReference>
<dbReference type="CDD" id="cd00882">
    <property type="entry name" value="Ras_like_GTPase"/>
    <property type="match status" value="2"/>
</dbReference>
<proteinExistence type="predicted"/>
<evidence type="ECO:0008006" key="5">
    <source>
        <dbReference type="Google" id="ProtNLM"/>
    </source>
</evidence>
<organism evidence="3 4">
    <name type="scientific">Magallana gigas</name>
    <name type="common">Pacific oyster</name>
    <name type="synonym">Crassostrea gigas</name>
    <dbReference type="NCBI Taxonomy" id="29159"/>
    <lineage>
        <taxon>Eukaryota</taxon>
        <taxon>Metazoa</taxon>
        <taxon>Spiralia</taxon>
        <taxon>Lophotrochozoa</taxon>
        <taxon>Mollusca</taxon>
        <taxon>Bivalvia</taxon>
        <taxon>Autobranchia</taxon>
        <taxon>Pteriomorphia</taxon>
        <taxon>Ostreida</taxon>
        <taxon>Ostreoidea</taxon>
        <taxon>Ostreidae</taxon>
        <taxon>Magallana</taxon>
    </lineage>
</organism>
<keyword evidence="2" id="KW-0732">Signal</keyword>
<keyword evidence="4" id="KW-1185">Reference proteome</keyword>
<dbReference type="AlphaFoldDB" id="A0A8W8NL34"/>
<name>A0A8W8NL34_MAGGI</name>
<dbReference type="PANTHER" id="PTHR42714:SF6">
    <property type="entry name" value="TRANSLATION INITIATION FACTOR IF-2"/>
    <property type="match status" value="1"/>
</dbReference>